<dbReference type="InterPro" id="IPR053020">
    <property type="entry name" value="Smr_domain_protein"/>
</dbReference>
<feature type="compositionally biased region" description="Basic and acidic residues" evidence="1">
    <location>
        <begin position="174"/>
        <end position="188"/>
    </location>
</feature>
<gene>
    <name evidence="3" type="ORF">EDD18DRAFT_433283</name>
</gene>
<dbReference type="SMART" id="SM01162">
    <property type="entry name" value="DUF1771"/>
    <property type="match status" value="1"/>
</dbReference>
<feature type="compositionally biased region" description="Low complexity" evidence="1">
    <location>
        <begin position="62"/>
        <end position="86"/>
    </location>
</feature>
<feature type="domain" description="Smr" evidence="2">
    <location>
        <begin position="264"/>
        <end position="339"/>
    </location>
</feature>
<evidence type="ECO:0000256" key="1">
    <source>
        <dbReference type="SAM" id="MobiDB-lite"/>
    </source>
</evidence>
<dbReference type="PANTHER" id="PTHR47417:SF1">
    <property type="entry name" value="SMR DOMAIN-CONTAINING PROTEIN YPL199C"/>
    <property type="match status" value="1"/>
</dbReference>
<dbReference type="InterPro" id="IPR036063">
    <property type="entry name" value="Smr_dom_sf"/>
</dbReference>
<feature type="compositionally biased region" description="Pro residues" evidence="1">
    <location>
        <begin position="150"/>
        <end position="173"/>
    </location>
</feature>
<feature type="region of interest" description="Disordered" evidence="1">
    <location>
        <begin position="34"/>
        <end position="189"/>
    </location>
</feature>
<accession>A0AA39UQP8</accession>
<dbReference type="EMBL" id="JAUEPU010000026">
    <property type="protein sequence ID" value="KAK0493229.1"/>
    <property type="molecule type" value="Genomic_DNA"/>
</dbReference>
<dbReference type="SUPFAM" id="SSF160443">
    <property type="entry name" value="SMR domain-like"/>
    <property type="match status" value="1"/>
</dbReference>
<evidence type="ECO:0000313" key="3">
    <source>
        <dbReference type="EMBL" id="KAK0493229.1"/>
    </source>
</evidence>
<feature type="compositionally biased region" description="Low complexity" evidence="1">
    <location>
        <begin position="127"/>
        <end position="138"/>
    </location>
</feature>
<reference evidence="3" key="1">
    <citation type="submission" date="2023-06" db="EMBL/GenBank/DDBJ databases">
        <authorList>
            <consortium name="Lawrence Berkeley National Laboratory"/>
            <person name="Ahrendt S."/>
            <person name="Sahu N."/>
            <person name="Indic B."/>
            <person name="Wong-Bajracharya J."/>
            <person name="Merenyi Z."/>
            <person name="Ke H.-M."/>
            <person name="Monk M."/>
            <person name="Kocsube S."/>
            <person name="Drula E."/>
            <person name="Lipzen A."/>
            <person name="Balint B."/>
            <person name="Henrissat B."/>
            <person name="Andreopoulos B."/>
            <person name="Martin F.M."/>
            <person name="Harder C.B."/>
            <person name="Rigling D."/>
            <person name="Ford K.L."/>
            <person name="Foster G.D."/>
            <person name="Pangilinan J."/>
            <person name="Papanicolaou A."/>
            <person name="Barry K."/>
            <person name="LaButti K."/>
            <person name="Viragh M."/>
            <person name="Koriabine M."/>
            <person name="Yan M."/>
            <person name="Riley R."/>
            <person name="Champramary S."/>
            <person name="Plett K.L."/>
            <person name="Tsai I.J."/>
            <person name="Slot J."/>
            <person name="Sipos G."/>
            <person name="Plett J."/>
            <person name="Nagy L.G."/>
            <person name="Grigoriev I.V."/>
        </authorList>
    </citation>
    <scope>NUCLEOTIDE SEQUENCE</scope>
    <source>
        <strain evidence="3">HWK02</strain>
    </source>
</reference>
<proteinExistence type="predicted"/>
<keyword evidence="4" id="KW-1185">Reference proteome</keyword>
<dbReference type="InterPro" id="IPR013899">
    <property type="entry name" value="DUF1771"/>
</dbReference>
<sequence>MSMVAVLFGVLGAAVVLAIAWKYYCIQSSKKSSGSEEHTLPVYQPHQHQPVSEPLPRPPPLSQSYRSSLYSSPLPVVRQPEQHQPISQPPPGPSPSQSHQPSPRHSPPVHQPEQHQPIYQPPPGPSPSQSHQPSPQHSFLVYQLEQPQPVYQPAPPRPPPISQSYGPSPPSPHELPKHEDNDQADRPDGYYNASELRARANREGDEMARCFSESHEAYDRQDHAAAKELANQGNDHKQIMEQLNQEASTCIYREKNRGRPPGEIDLHGLYVKEAIAYTETALSDAVLQRYSELRLIVGKGKHSEGEAKVRPAIEELMRERQLDAELDPSNSGVLIVKLN</sequence>
<dbReference type="PANTHER" id="PTHR47417">
    <property type="entry name" value="SMR DOMAIN-CONTAINING PROTEIN YPL199C"/>
    <property type="match status" value="1"/>
</dbReference>
<dbReference type="Gene3D" id="3.30.1370.110">
    <property type="match status" value="1"/>
</dbReference>
<dbReference type="Proteomes" id="UP001175228">
    <property type="component" value="Unassembled WGS sequence"/>
</dbReference>
<protein>
    <recommendedName>
        <fullName evidence="2">Smr domain-containing protein</fullName>
    </recommendedName>
</protein>
<dbReference type="PRINTS" id="PR01217">
    <property type="entry name" value="PRICHEXTENSN"/>
</dbReference>
<comment type="caution">
    <text evidence="3">The sequence shown here is derived from an EMBL/GenBank/DDBJ whole genome shotgun (WGS) entry which is preliminary data.</text>
</comment>
<evidence type="ECO:0000313" key="4">
    <source>
        <dbReference type="Proteomes" id="UP001175228"/>
    </source>
</evidence>
<dbReference type="Pfam" id="PF01713">
    <property type="entry name" value="Smr"/>
    <property type="match status" value="1"/>
</dbReference>
<dbReference type="AlphaFoldDB" id="A0AA39UQP8"/>
<dbReference type="PROSITE" id="PS50828">
    <property type="entry name" value="SMR"/>
    <property type="match status" value="1"/>
</dbReference>
<dbReference type="InterPro" id="IPR002625">
    <property type="entry name" value="Smr_dom"/>
</dbReference>
<dbReference type="Pfam" id="PF08590">
    <property type="entry name" value="DUF1771"/>
    <property type="match status" value="1"/>
</dbReference>
<dbReference type="SMART" id="SM00463">
    <property type="entry name" value="SMR"/>
    <property type="match status" value="1"/>
</dbReference>
<evidence type="ECO:0000259" key="2">
    <source>
        <dbReference type="PROSITE" id="PS50828"/>
    </source>
</evidence>
<name>A0AA39UQP8_9AGAR</name>
<organism evidence="3 4">
    <name type="scientific">Armillaria luteobubalina</name>
    <dbReference type="NCBI Taxonomy" id="153913"/>
    <lineage>
        <taxon>Eukaryota</taxon>
        <taxon>Fungi</taxon>
        <taxon>Dikarya</taxon>
        <taxon>Basidiomycota</taxon>
        <taxon>Agaricomycotina</taxon>
        <taxon>Agaricomycetes</taxon>
        <taxon>Agaricomycetidae</taxon>
        <taxon>Agaricales</taxon>
        <taxon>Marasmiineae</taxon>
        <taxon>Physalacriaceae</taxon>
        <taxon>Armillaria</taxon>
    </lineage>
</organism>